<sequence length="78" mass="9241">MGIEYRYQGHVPVVPHVPGADFFVPMQGYLDNNMHYIERVEEAMSQWRYNHDAMVEEFERLMARCYGFDQPPTLLSDD</sequence>
<dbReference type="AlphaFoldDB" id="A0AAV5FR72"/>
<organism evidence="1 2">
    <name type="scientific">Eleusine coracana subsp. coracana</name>
    <dbReference type="NCBI Taxonomy" id="191504"/>
    <lineage>
        <taxon>Eukaryota</taxon>
        <taxon>Viridiplantae</taxon>
        <taxon>Streptophyta</taxon>
        <taxon>Embryophyta</taxon>
        <taxon>Tracheophyta</taxon>
        <taxon>Spermatophyta</taxon>
        <taxon>Magnoliopsida</taxon>
        <taxon>Liliopsida</taxon>
        <taxon>Poales</taxon>
        <taxon>Poaceae</taxon>
        <taxon>PACMAD clade</taxon>
        <taxon>Chloridoideae</taxon>
        <taxon>Cynodonteae</taxon>
        <taxon>Eleusininae</taxon>
        <taxon>Eleusine</taxon>
    </lineage>
</organism>
<proteinExistence type="predicted"/>
<dbReference type="EMBL" id="BQKI01000095">
    <property type="protein sequence ID" value="GJN38184.1"/>
    <property type="molecule type" value="Genomic_DNA"/>
</dbReference>
<reference evidence="1" key="2">
    <citation type="submission" date="2021-12" db="EMBL/GenBank/DDBJ databases">
        <title>Resequencing data analysis of finger millet.</title>
        <authorList>
            <person name="Hatakeyama M."/>
            <person name="Aluri S."/>
            <person name="Balachadran M.T."/>
            <person name="Sivarajan S.R."/>
            <person name="Poveda L."/>
            <person name="Shimizu-Inatsugi R."/>
            <person name="Schlapbach R."/>
            <person name="Sreeman S.M."/>
            <person name="Shimizu K.K."/>
        </authorList>
    </citation>
    <scope>NUCLEOTIDE SEQUENCE</scope>
</reference>
<gene>
    <name evidence="1" type="primary">gb27202</name>
    <name evidence="1" type="ORF">PR202_gb27202</name>
</gene>
<accession>A0AAV5FR72</accession>
<evidence type="ECO:0000313" key="2">
    <source>
        <dbReference type="Proteomes" id="UP001054889"/>
    </source>
</evidence>
<dbReference type="Proteomes" id="UP001054889">
    <property type="component" value="Unassembled WGS sequence"/>
</dbReference>
<name>A0AAV5FR72_ELECO</name>
<evidence type="ECO:0000313" key="1">
    <source>
        <dbReference type="EMBL" id="GJN38184.1"/>
    </source>
</evidence>
<keyword evidence="2" id="KW-1185">Reference proteome</keyword>
<protein>
    <submittedName>
        <fullName evidence="1">Uncharacterized protein</fullName>
    </submittedName>
</protein>
<reference evidence="1" key="1">
    <citation type="journal article" date="2018" name="DNA Res.">
        <title>Multiple hybrid de novo genome assembly of finger millet, an orphan allotetraploid crop.</title>
        <authorList>
            <person name="Hatakeyama M."/>
            <person name="Aluri S."/>
            <person name="Balachadran M.T."/>
            <person name="Sivarajan S.R."/>
            <person name="Patrignani A."/>
            <person name="Gruter S."/>
            <person name="Poveda L."/>
            <person name="Shimizu-Inatsugi R."/>
            <person name="Baeten J."/>
            <person name="Francoijs K.J."/>
            <person name="Nataraja K.N."/>
            <person name="Reddy Y.A.N."/>
            <person name="Phadnis S."/>
            <person name="Ravikumar R.L."/>
            <person name="Schlapbach R."/>
            <person name="Sreeman S.M."/>
            <person name="Shimizu K.K."/>
        </authorList>
    </citation>
    <scope>NUCLEOTIDE SEQUENCE</scope>
</reference>
<comment type="caution">
    <text evidence="1">The sequence shown here is derived from an EMBL/GenBank/DDBJ whole genome shotgun (WGS) entry which is preliminary data.</text>
</comment>